<proteinExistence type="predicted"/>
<dbReference type="RefSeq" id="XP_033586300.1">
    <property type="nucleotide sequence ID" value="XM_033734734.1"/>
</dbReference>
<evidence type="ECO:0000313" key="5">
    <source>
        <dbReference type="Proteomes" id="UP000799767"/>
    </source>
</evidence>
<keyword evidence="5" id="KW-1185">Reference proteome</keyword>
<keyword evidence="1" id="KW-0539">Nucleus</keyword>
<dbReference type="Pfam" id="PF11951">
    <property type="entry name" value="Fungal_trans_2"/>
    <property type="match status" value="1"/>
</dbReference>
<dbReference type="InterPro" id="IPR021858">
    <property type="entry name" value="Fun_TF"/>
</dbReference>
<gene>
    <name evidence="4" type="ORF">BDY17DRAFT_304509</name>
</gene>
<accession>A0A6A6PI76</accession>
<evidence type="ECO:0000256" key="1">
    <source>
        <dbReference type="ARBA" id="ARBA00023242"/>
    </source>
</evidence>
<dbReference type="Pfam" id="PF00172">
    <property type="entry name" value="Zn_clus"/>
    <property type="match status" value="1"/>
</dbReference>
<dbReference type="InterPro" id="IPR001138">
    <property type="entry name" value="Zn2Cys6_DnaBD"/>
</dbReference>
<dbReference type="PANTHER" id="PTHR38791">
    <property type="entry name" value="ZN(II)2CYS6 TRANSCRIPTION FACTOR (EUROFUNG)-RELATED-RELATED"/>
    <property type="match status" value="1"/>
</dbReference>
<dbReference type="EMBL" id="MU001641">
    <property type="protein sequence ID" value="KAF2479730.1"/>
    <property type="molecule type" value="Genomic_DNA"/>
</dbReference>
<dbReference type="SUPFAM" id="SSF57701">
    <property type="entry name" value="Zn2/Cys6 DNA-binding domain"/>
    <property type="match status" value="1"/>
</dbReference>
<name>A0A6A6PI76_9PEZI</name>
<evidence type="ECO:0000256" key="2">
    <source>
        <dbReference type="SAM" id="MobiDB-lite"/>
    </source>
</evidence>
<feature type="region of interest" description="Disordered" evidence="2">
    <location>
        <begin position="60"/>
        <end position="90"/>
    </location>
</feature>
<feature type="compositionally biased region" description="Low complexity" evidence="2">
    <location>
        <begin position="71"/>
        <end position="82"/>
    </location>
</feature>
<dbReference type="AlphaFoldDB" id="A0A6A6PI76"/>
<dbReference type="InterPro" id="IPR053175">
    <property type="entry name" value="DHMBA_Reg_Transcription_Factor"/>
</dbReference>
<dbReference type="PROSITE" id="PS00463">
    <property type="entry name" value="ZN2_CY6_FUNGAL_1"/>
    <property type="match status" value="1"/>
</dbReference>
<reference evidence="4" key="1">
    <citation type="journal article" date="2020" name="Stud. Mycol.">
        <title>101 Dothideomycetes genomes: a test case for predicting lifestyles and emergence of pathogens.</title>
        <authorList>
            <person name="Haridas S."/>
            <person name="Albert R."/>
            <person name="Binder M."/>
            <person name="Bloem J."/>
            <person name="Labutti K."/>
            <person name="Salamov A."/>
            <person name="Andreopoulos B."/>
            <person name="Baker S."/>
            <person name="Barry K."/>
            <person name="Bills G."/>
            <person name="Bluhm B."/>
            <person name="Cannon C."/>
            <person name="Castanera R."/>
            <person name="Culley D."/>
            <person name="Daum C."/>
            <person name="Ezra D."/>
            <person name="Gonzalez J."/>
            <person name="Henrissat B."/>
            <person name="Kuo A."/>
            <person name="Liang C."/>
            <person name="Lipzen A."/>
            <person name="Lutzoni F."/>
            <person name="Magnuson J."/>
            <person name="Mondo S."/>
            <person name="Nolan M."/>
            <person name="Ohm R."/>
            <person name="Pangilinan J."/>
            <person name="Park H.-J."/>
            <person name="Ramirez L."/>
            <person name="Alfaro M."/>
            <person name="Sun H."/>
            <person name="Tritt A."/>
            <person name="Yoshinaga Y."/>
            <person name="Zwiers L.-H."/>
            <person name="Turgeon B."/>
            <person name="Goodwin S."/>
            <person name="Spatafora J."/>
            <person name="Crous P."/>
            <person name="Grigoriev I."/>
        </authorList>
    </citation>
    <scope>NUCLEOTIDE SEQUENCE</scope>
    <source>
        <strain evidence="4">CBS 113389</strain>
    </source>
</reference>
<dbReference type="PANTHER" id="PTHR38791:SF5">
    <property type="entry name" value="TRANSCRIPTION FACTOR DBAG-RELATED"/>
    <property type="match status" value="1"/>
</dbReference>
<dbReference type="Proteomes" id="UP000799767">
    <property type="component" value="Unassembled WGS sequence"/>
</dbReference>
<dbReference type="PROSITE" id="PS50048">
    <property type="entry name" value="ZN2_CY6_FUNGAL_2"/>
    <property type="match status" value="1"/>
</dbReference>
<protein>
    <recommendedName>
        <fullName evidence="3">Zn(2)-C6 fungal-type domain-containing protein</fullName>
    </recommendedName>
</protein>
<dbReference type="CDD" id="cd00067">
    <property type="entry name" value="GAL4"/>
    <property type="match status" value="1"/>
</dbReference>
<dbReference type="Gene3D" id="4.10.240.10">
    <property type="entry name" value="Zn(2)-C6 fungal-type DNA-binding domain"/>
    <property type="match status" value="1"/>
</dbReference>
<dbReference type="GO" id="GO:0008270">
    <property type="term" value="F:zinc ion binding"/>
    <property type="evidence" value="ECO:0007669"/>
    <property type="project" value="InterPro"/>
</dbReference>
<feature type="compositionally biased region" description="Basic and acidic residues" evidence="2">
    <location>
        <begin position="61"/>
        <end position="70"/>
    </location>
</feature>
<dbReference type="OrthoDB" id="5429770at2759"/>
<organism evidence="4 5">
    <name type="scientific">Neohortaea acidophila</name>
    <dbReference type="NCBI Taxonomy" id="245834"/>
    <lineage>
        <taxon>Eukaryota</taxon>
        <taxon>Fungi</taxon>
        <taxon>Dikarya</taxon>
        <taxon>Ascomycota</taxon>
        <taxon>Pezizomycotina</taxon>
        <taxon>Dothideomycetes</taxon>
        <taxon>Dothideomycetidae</taxon>
        <taxon>Mycosphaerellales</taxon>
        <taxon>Teratosphaeriaceae</taxon>
        <taxon>Neohortaea</taxon>
    </lineage>
</organism>
<feature type="domain" description="Zn(2)-C6 fungal-type" evidence="3">
    <location>
        <begin position="10"/>
        <end position="38"/>
    </location>
</feature>
<sequence length="599" mass="66799">MVYCGKPSSACHACRQRKTRCDALPNGCTQCKRAKRQCPGYRVQSDLVFRDQSANVIKRAKAQERKRSVKSESPSSNASPAPDTDDSIILDSESQDGEDLELVVRGLPPMLSLQPEVENMATCYFNSNYSVGITVPGHGEFNSVTVSLIWDLMDPVLATSIKATSLASFGHHVRSDELAKSSRVEYTKALKMTNAALSSPSQVKKDSTLVSVILLGLYEMITGRNQKSMKDWAAHVRGSSALLKLRGVEQFESPIGRRIFIQAATSILTSCLQRDMKPPQHIIDMTRELEAMAADPRFPEYMRRGTRIFQTNLAFADFQYKVNRGIMSDLRTIVDTALELDAPFADLYANQPPDWSYVAYVDKDFDPDIVYNGRYHVHWDTWALALWNMIRLFRIMIHQHIRGALLKGLAMNPPIFTAAEDYAQLERSMNMIYQMQSDILSSVPQALGYVRKTSVWREATPESGVPASFEPVFSPAYFPPLSSPEPIVSSIAAICSATPSSSSSSSSSFSSFIYGSPPADNARTHVLTKSPSGPSSNAFALLWPLWYTGFMELATDDVRKYVMGNLRRIGNEMGIQQAFVLARTIETKTEPKVWQEDEK</sequence>
<dbReference type="GO" id="GO:0000981">
    <property type="term" value="F:DNA-binding transcription factor activity, RNA polymerase II-specific"/>
    <property type="evidence" value="ECO:0007669"/>
    <property type="project" value="InterPro"/>
</dbReference>
<dbReference type="SMART" id="SM00066">
    <property type="entry name" value="GAL4"/>
    <property type="match status" value="1"/>
</dbReference>
<dbReference type="GeneID" id="54475736"/>
<evidence type="ECO:0000259" key="3">
    <source>
        <dbReference type="PROSITE" id="PS50048"/>
    </source>
</evidence>
<dbReference type="InterPro" id="IPR036864">
    <property type="entry name" value="Zn2-C6_fun-type_DNA-bd_sf"/>
</dbReference>
<evidence type="ECO:0000313" key="4">
    <source>
        <dbReference type="EMBL" id="KAF2479730.1"/>
    </source>
</evidence>